<feature type="compositionally biased region" description="Basic and acidic residues" evidence="1">
    <location>
        <begin position="12"/>
        <end position="25"/>
    </location>
</feature>
<accession>A0A8R1XR74</accession>
<sequence>MHQRHSRQNLIKSKDEKFNKADSKFPHISSPQSPDFMQQMLLTQPVKCTQKDRFDIPENYQGMTYNLGIVELKTTTEVAERNTKWLKRETKHQLTKAVCNTDL</sequence>
<dbReference type="EnsemblMetazoa" id="OVOC12189.1">
    <property type="protein sequence ID" value="OVOC12189.1"/>
    <property type="gene ID" value="WBGene00248998"/>
</dbReference>
<reference evidence="2" key="2">
    <citation type="submission" date="2022-06" db="UniProtKB">
        <authorList>
            <consortium name="EnsemblMetazoa"/>
        </authorList>
    </citation>
    <scope>IDENTIFICATION</scope>
</reference>
<dbReference type="EMBL" id="CMVM020000401">
    <property type="status" value="NOT_ANNOTATED_CDS"/>
    <property type="molecule type" value="Genomic_DNA"/>
</dbReference>
<evidence type="ECO:0000313" key="3">
    <source>
        <dbReference type="Proteomes" id="UP000024404"/>
    </source>
</evidence>
<proteinExistence type="predicted"/>
<evidence type="ECO:0000313" key="2">
    <source>
        <dbReference type="EnsemblMetazoa" id="OVOC12189.1"/>
    </source>
</evidence>
<organism evidence="2 3">
    <name type="scientific">Onchocerca volvulus</name>
    <dbReference type="NCBI Taxonomy" id="6282"/>
    <lineage>
        <taxon>Eukaryota</taxon>
        <taxon>Metazoa</taxon>
        <taxon>Ecdysozoa</taxon>
        <taxon>Nematoda</taxon>
        <taxon>Chromadorea</taxon>
        <taxon>Rhabditida</taxon>
        <taxon>Spirurina</taxon>
        <taxon>Spiruromorpha</taxon>
        <taxon>Filarioidea</taxon>
        <taxon>Onchocercidae</taxon>
        <taxon>Onchocerca</taxon>
    </lineage>
</organism>
<evidence type="ECO:0000256" key="1">
    <source>
        <dbReference type="SAM" id="MobiDB-lite"/>
    </source>
</evidence>
<feature type="region of interest" description="Disordered" evidence="1">
    <location>
        <begin position="1"/>
        <end position="34"/>
    </location>
</feature>
<dbReference type="AlphaFoldDB" id="A0A8R1XR74"/>
<protein>
    <submittedName>
        <fullName evidence="2">Uncharacterized protein</fullName>
    </submittedName>
</protein>
<reference evidence="3" key="1">
    <citation type="submission" date="2013-10" db="EMBL/GenBank/DDBJ databases">
        <title>Genome sequencing of Onchocerca volvulus.</title>
        <authorList>
            <person name="Cotton J."/>
            <person name="Tsai J."/>
            <person name="Stanley E."/>
            <person name="Tracey A."/>
            <person name="Holroyd N."/>
            <person name="Lustigman S."/>
            <person name="Berriman M."/>
        </authorList>
    </citation>
    <scope>NUCLEOTIDE SEQUENCE</scope>
</reference>
<keyword evidence="3" id="KW-1185">Reference proteome</keyword>
<dbReference type="Proteomes" id="UP000024404">
    <property type="component" value="Unassembled WGS sequence"/>
</dbReference>
<name>A0A8R1XR74_ONCVO</name>